<proteinExistence type="predicted"/>
<dbReference type="Gene3D" id="1.25.40.10">
    <property type="entry name" value="Tetratricopeptide repeat domain"/>
    <property type="match status" value="1"/>
</dbReference>
<dbReference type="SUPFAM" id="SSF48452">
    <property type="entry name" value="TPR-like"/>
    <property type="match status" value="1"/>
</dbReference>
<evidence type="ECO:0000313" key="6">
    <source>
        <dbReference type="Proteomes" id="UP000562395"/>
    </source>
</evidence>
<dbReference type="GO" id="GO:0007165">
    <property type="term" value="P:signal transduction"/>
    <property type="evidence" value="ECO:0007669"/>
    <property type="project" value="InterPro"/>
</dbReference>
<evidence type="ECO:0000256" key="3">
    <source>
        <dbReference type="PROSITE-ProRule" id="PRU00339"/>
    </source>
</evidence>
<evidence type="ECO:0000259" key="4">
    <source>
        <dbReference type="Pfam" id="PF13676"/>
    </source>
</evidence>
<dbReference type="Proteomes" id="UP000562395">
    <property type="component" value="Unassembled WGS sequence"/>
</dbReference>
<dbReference type="InterPro" id="IPR050498">
    <property type="entry name" value="Ycf3"/>
</dbReference>
<dbReference type="RefSeq" id="WP_183612296.1">
    <property type="nucleotide sequence ID" value="NZ_JACICY010000002.1"/>
</dbReference>
<name>A0A7W6EVL0_9SPHN</name>
<dbReference type="InterPro" id="IPR035897">
    <property type="entry name" value="Toll_tir_struct_dom_sf"/>
</dbReference>
<keyword evidence="2 3" id="KW-0802">TPR repeat</keyword>
<dbReference type="InterPro" id="IPR000157">
    <property type="entry name" value="TIR_dom"/>
</dbReference>
<dbReference type="InterPro" id="IPR011990">
    <property type="entry name" value="TPR-like_helical_dom_sf"/>
</dbReference>
<dbReference type="NCBIfam" id="NF047558">
    <property type="entry name" value="TPR_END_plus"/>
    <property type="match status" value="1"/>
</dbReference>
<protein>
    <submittedName>
        <fullName evidence="5">TolB-like protein/Tfp pilus assembly protein PilF</fullName>
    </submittedName>
</protein>
<dbReference type="Pfam" id="PF13676">
    <property type="entry name" value="TIR_2"/>
    <property type="match status" value="1"/>
</dbReference>
<sequence>MVDPPRSVFLSYASADRKAAVAVVALLEQAGFSVWWDGLLEGGERFSKTIADALEAASAVVVLWSATSTSSYWVHDEAEHGRNSGRLVPLSIDGSLPPLGFRQFQAIDIGKSLGKPDSEPAQKFLRAVAALHQREPQAIPPRTPARRPALVTRRAAIVAGSVAVVAVGSGIALRNRGGSPKPSIAVLPFANLTGEAEQRYFSDGLTSEIRTRLIRNPMLQIVGQASSETVDRQSGDIRKIASELGVAFVLSGNVQRAAGRVKIAAQMAEGSTGLSKWAQSYERPLADIFALQNEIAGTVAQALSVALGPRETDAAGAVGGTTDVSAFDAYLRGRDLYEAGIDEASDRAALAYFDRAIALDPSYAGAHAARSRALMVIGNLYDDEAGRTLGYASAVAAAKKATTLAPAFAEGFSALGFAYSSGLLDMRAAVAPYQRSYELAPGDADILARHGTFLGRLRRTDQAASVIARSATLDPLNARTFRSSGDVRFVAGDNAGAIEQYRLAISLNPTLSGIHSLMGFAQLMLGDLDAAAQSFEREKSPPRRLPGLAIIAHKRGNRAAAQTALDDLVRQMGDKSLYQYAQIHAQWGEPDRALDELDKAWRLRDGGFLMMYSDPLLIPLRETPRFRSLAAAAGFA</sequence>
<dbReference type="PROSITE" id="PS50005">
    <property type="entry name" value="TPR"/>
    <property type="match status" value="1"/>
</dbReference>
<dbReference type="Gene3D" id="3.40.50.10140">
    <property type="entry name" value="Toll/interleukin-1 receptor homology (TIR) domain"/>
    <property type="match status" value="1"/>
</dbReference>
<evidence type="ECO:0000256" key="2">
    <source>
        <dbReference type="ARBA" id="ARBA00022803"/>
    </source>
</evidence>
<gene>
    <name evidence="5" type="ORF">GGQ88_001306</name>
</gene>
<feature type="repeat" description="TPR" evidence="3">
    <location>
        <begin position="478"/>
        <end position="511"/>
    </location>
</feature>
<dbReference type="AlphaFoldDB" id="A0A7W6EVL0"/>
<keyword evidence="6" id="KW-1185">Reference proteome</keyword>
<dbReference type="Gene3D" id="3.40.50.10610">
    <property type="entry name" value="ABC-type transport auxiliary lipoprotein component"/>
    <property type="match status" value="1"/>
</dbReference>
<evidence type="ECO:0000313" key="5">
    <source>
        <dbReference type="EMBL" id="MBB3860045.1"/>
    </source>
</evidence>
<evidence type="ECO:0000256" key="1">
    <source>
        <dbReference type="ARBA" id="ARBA00022737"/>
    </source>
</evidence>
<reference evidence="5 6" key="1">
    <citation type="submission" date="2020-08" db="EMBL/GenBank/DDBJ databases">
        <title>Genomic Encyclopedia of Type Strains, Phase IV (KMG-IV): sequencing the most valuable type-strain genomes for metagenomic binning, comparative biology and taxonomic classification.</title>
        <authorList>
            <person name="Goeker M."/>
        </authorList>
    </citation>
    <scope>NUCLEOTIDE SEQUENCE [LARGE SCALE GENOMIC DNA]</scope>
    <source>
        <strain evidence="5 6">DSM 14552</strain>
    </source>
</reference>
<accession>A0A7W6EVL0</accession>
<organism evidence="5 6">
    <name type="scientific">Novosphingobium hassiacum</name>
    <dbReference type="NCBI Taxonomy" id="173676"/>
    <lineage>
        <taxon>Bacteria</taxon>
        <taxon>Pseudomonadati</taxon>
        <taxon>Pseudomonadota</taxon>
        <taxon>Alphaproteobacteria</taxon>
        <taxon>Sphingomonadales</taxon>
        <taxon>Sphingomonadaceae</taxon>
        <taxon>Novosphingobium</taxon>
    </lineage>
</organism>
<dbReference type="PANTHER" id="PTHR44858:SF1">
    <property type="entry name" value="UDP-N-ACETYLGLUCOSAMINE--PEPTIDE N-ACETYLGLUCOSAMINYLTRANSFERASE SPINDLY-RELATED"/>
    <property type="match status" value="1"/>
</dbReference>
<dbReference type="PANTHER" id="PTHR44858">
    <property type="entry name" value="TETRATRICOPEPTIDE REPEAT PROTEIN 6"/>
    <property type="match status" value="1"/>
</dbReference>
<dbReference type="EMBL" id="JACICY010000002">
    <property type="protein sequence ID" value="MBB3860045.1"/>
    <property type="molecule type" value="Genomic_DNA"/>
</dbReference>
<dbReference type="InterPro" id="IPR019734">
    <property type="entry name" value="TPR_rpt"/>
</dbReference>
<keyword evidence="1" id="KW-0677">Repeat</keyword>
<dbReference type="SUPFAM" id="SSF52200">
    <property type="entry name" value="Toll/Interleukin receptor TIR domain"/>
    <property type="match status" value="1"/>
</dbReference>
<feature type="domain" description="TIR" evidence="4">
    <location>
        <begin position="8"/>
        <end position="114"/>
    </location>
</feature>
<comment type="caution">
    <text evidence="5">The sequence shown here is derived from an EMBL/GenBank/DDBJ whole genome shotgun (WGS) entry which is preliminary data.</text>
</comment>